<dbReference type="GeneID" id="73796593"/>
<evidence type="ECO:0000313" key="2">
    <source>
        <dbReference type="Proteomes" id="UP000295773"/>
    </source>
</evidence>
<proteinExistence type="predicted"/>
<dbReference type="Proteomes" id="UP000295773">
    <property type="component" value="Unassembled WGS sequence"/>
</dbReference>
<protein>
    <submittedName>
        <fullName evidence="1">Uncharacterized protein</fullName>
    </submittedName>
</protein>
<dbReference type="EMBL" id="SMBP01000009">
    <property type="protein sequence ID" value="TCU60047.1"/>
    <property type="molecule type" value="Genomic_DNA"/>
</dbReference>
<sequence>MLDLQNHKEFLWRYTLSYGDIKTKKDDHTTYVFPFQNITFTNKEDWETYKTPELKEQLFACNNLEEIFDFISLEYQDFYFMEISAHLHEADDQPLYSLLLKKTYENVGITEYITKNNYLHLLKFADEATAAYLQEQLDKQ</sequence>
<evidence type="ECO:0000313" key="1">
    <source>
        <dbReference type="EMBL" id="TCU60047.1"/>
    </source>
</evidence>
<organism evidence="1 2">
    <name type="scientific">Longicatena caecimuris</name>
    <dbReference type="NCBI Taxonomy" id="1796635"/>
    <lineage>
        <taxon>Bacteria</taxon>
        <taxon>Bacillati</taxon>
        <taxon>Bacillota</taxon>
        <taxon>Erysipelotrichia</taxon>
        <taxon>Erysipelotrichales</taxon>
        <taxon>Erysipelotrichaceae</taxon>
        <taxon>Longicatena</taxon>
    </lineage>
</organism>
<dbReference type="RefSeq" id="WP_008686876.1">
    <property type="nucleotide sequence ID" value="NZ_AP024510.1"/>
</dbReference>
<keyword evidence="2" id="KW-1185">Reference proteome</keyword>
<dbReference type="AlphaFoldDB" id="A0A4R3TFZ5"/>
<name>A0A4R3TFZ5_9FIRM</name>
<gene>
    <name evidence="1" type="ORF">EDD61_10986</name>
</gene>
<accession>A0A4R3TFZ5</accession>
<reference evidence="1 2" key="1">
    <citation type="submission" date="2019-03" db="EMBL/GenBank/DDBJ databases">
        <title>Genomic Encyclopedia of Type Strains, Phase IV (KMG-IV): sequencing the most valuable type-strain genomes for metagenomic binning, comparative biology and taxonomic classification.</title>
        <authorList>
            <person name="Goeker M."/>
        </authorList>
    </citation>
    <scope>NUCLEOTIDE SEQUENCE [LARGE SCALE GENOMIC DNA]</scope>
    <source>
        <strain evidence="1 2">DSM 29481</strain>
    </source>
</reference>
<comment type="caution">
    <text evidence="1">The sequence shown here is derived from an EMBL/GenBank/DDBJ whole genome shotgun (WGS) entry which is preliminary data.</text>
</comment>